<evidence type="ECO:0000256" key="10">
    <source>
        <dbReference type="PIRSR" id="PIRSR000077-4"/>
    </source>
</evidence>
<feature type="site" description="Contributes to redox potential value" evidence="9">
    <location>
        <position position="29"/>
    </location>
</feature>
<evidence type="ECO:0000256" key="9">
    <source>
        <dbReference type="PIRSR" id="PIRSR000077-1"/>
    </source>
</evidence>
<dbReference type="GO" id="GO:0015035">
    <property type="term" value="F:protein-disulfide reductase activity"/>
    <property type="evidence" value="ECO:0007669"/>
    <property type="project" value="UniProtKB-UniRule"/>
</dbReference>
<keyword evidence="6 10" id="KW-0676">Redox-active center</keyword>
<evidence type="ECO:0000256" key="1">
    <source>
        <dbReference type="ARBA" id="ARBA00008987"/>
    </source>
</evidence>
<feature type="active site" description="Nucleophile" evidence="9">
    <location>
        <position position="30"/>
    </location>
</feature>
<feature type="active site" description="Nucleophile" evidence="9">
    <location>
        <position position="27"/>
    </location>
</feature>
<name>A0A3S8RKT7_9FIRM</name>
<dbReference type="PRINTS" id="PR00421">
    <property type="entry name" value="THIOREDOXIN"/>
</dbReference>
<dbReference type="EMBL" id="CP034234">
    <property type="protein sequence ID" value="AZK43538.1"/>
    <property type="molecule type" value="Genomic_DNA"/>
</dbReference>
<dbReference type="GO" id="GO:0005737">
    <property type="term" value="C:cytoplasm"/>
    <property type="evidence" value="ECO:0007669"/>
    <property type="project" value="TreeGrafter"/>
</dbReference>
<dbReference type="InterPro" id="IPR005746">
    <property type="entry name" value="Thioredoxin"/>
</dbReference>
<evidence type="ECO:0000256" key="8">
    <source>
        <dbReference type="PIRNR" id="PIRNR000077"/>
    </source>
</evidence>
<dbReference type="InterPro" id="IPR036249">
    <property type="entry name" value="Thioredoxin-like_sf"/>
</dbReference>
<feature type="domain" description="Thioredoxin" evidence="11">
    <location>
        <begin position="1"/>
        <end position="102"/>
    </location>
</feature>
<dbReference type="SUPFAM" id="SSF52833">
    <property type="entry name" value="Thioredoxin-like"/>
    <property type="match status" value="1"/>
</dbReference>
<proteinExistence type="inferred from homology"/>
<feature type="disulfide bond" description="Redox-active" evidence="10">
    <location>
        <begin position="27"/>
        <end position="30"/>
    </location>
</feature>
<gene>
    <name evidence="12" type="primary">trxA</name>
    <name evidence="12" type="ORF">EEI45_00825</name>
</gene>
<evidence type="ECO:0000256" key="4">
    <source>
        <dbReference type="ARBA" id="ARBA00022982"/>
    </source>
</evidence>
<reference evidence="12 13" key="1">
    <citation type="journal article" date="2020" name="Int. J. Syst. Evol. Microbiol.">
        <title>Description of Erysipelothrix piscisicarius sp. nov., an emergent fish pathogen, and assessment of virulence using a tiger barb (Puntigrus tetrazona) infection model.</title>
        <authorList>
            <person name="Pomaranski E.K."/>
            <person name="Griffin M.J."/>
            <person name="Camus A.C."/>
            <person name="Armwood A.R."/>
            <person name="Shelley J."/>
            <person name="Waldbieser G.C."/>
            <person name="LaFrentz B.R."/>
            <person name="Garcia J.C."/>
            <person name="Yanong R."/>
            <person name="Soto E."/>
        </authorList>
    </citation>
    <scope>NUCLEOTIDE SEQUENCE [LARGE SCALE GENOMIC DNA]</scope>
    <source>
        <strain evidence="12 13">15TAL0474</strain>
    </source>
</reference>
<dbReference type="PANTHER" id="PTHR45663:SF11">
    <property type="entry name" value="GEO12009P1"/>
    <property type="match status" value="1"/>
</dbReference>
<dbReference type="Proteomes" id="UP000278804">
    <property type="component" value="Chromosome"/>
</dbReference>
<evidence type="ECO:0000313" key="13">
    <source>
        <dbReference type="Proteomes" id="UP000278804"/>
    </source>
</evidence>
<dbReference type="Gene3D" id="3.40.30.10">
    <property type="entry name" value="Glutaredoxin"/>
    <property type="match status" value="1"/>
</dbReference>
<keyword evidence="5 10" id="KW-1015">Disulfide bond</keyword>
<protein>
    <recommendedName>
        <fullName evidence="2 7">Thioredoxin</fullName>
    </recommendedName>
</protein>
<evidence type="ECO:0000256" key="7">
    <source>
        <dbReference type="NCBIfam" id="TIGR01068"/>
    </source>
</evidence>
<comment type="similarity">
    <text evidence="1 8">Belongs to the thioredoxin family.</text>
</comment>
<evidence type="ECO:0000256" key="2">
    <source>
        <dbReference type="ARBA" id="ARBA00020570"/>
    </source>
</evidence>
<evidence type="ECO:0000256" key="3">
    <source>
        <dbReference type="ARBA" id="ARBA00022448"/>
    </source>
</evidence>
<dbReference type="RefSeq" id="WP_125163760.1">
    <property type="nucleotide sequence ID" value="NZ_CP034234.1"/>
</dbReference>
<keyword evidence="13" id="KW-1185">Reference proteome</keyword>
<evidence type="ECO:0000256" key="5">
    <source>
        <dbReference type="ARBA" id="ARBA00023157"/>
    </source>
</evidence>
<keyword evidence="4" id="KW-0249">Electron transport</keyword>
<organism evidence="12 13">
    <name type="scientific">Erysipelothrix piscisicarius</name>
    <dbReference type="NCBI Taxonomy" id="2485784"/>
    <lineage>
        <taxon>Bacteria</taxon>
        <taxon>Bacillati</taxon>
        <taxon>Bacillota</taxon>
        <taxon>Erysipelotrichia</taxon>
        <taxon>Erysipelotrichales</taxon>
        <taxon>Erysipelotrichaceae</taxon>
        <taxon>Erysipelothrix</taxon>
    </lineage>
</organism>
<accession>A0A3S8RKT7</accession>
<dbReference type="CDD" id="cd02947">
    <property type="entry name" value="TRX_family"/>
    <property type="match status" value="1"/>
</dbReference>
<dbReference type="InterPro" id="IPR017937">
    <property type="entry name" value="Thioredoxin_CS"/>
</dbReference>
<dbReference type="PIRSF" id="PIRSF000077">
    <property type="entry name" value="Thioredoxin"/>
    <property type="match status" value="1"/>
</dbReference>
<dbReference type="Pfam" id="PF00085">
    <property type="entry name" value="Thioredoxin"/>
    <property type="match status" value="1"/>
</dbReference>
<evidence type="ECO:0000313" key="12">
    <source>
        <dbReference type="EMBL" id="AZK43538.1"/>
    </source>
</evidence>
<evidence type="ECO:0000259" key="11">
    <source>
        <dbReference type="PROSITE" id="PS51352"/>
    </source>
</evidence>
<feature type="site" description="Contributes to redox potential value" evidence="9">
    <location>
        <position position="28"/>
    </location>
</feature>
<keyword evidence="3" id="KW-0813">Transport</keyword>
<dbReference type="FunFam" id="3.40.30.10:FF:000001">
    <property type="entry name" value="Thioredoxin"/>
    <property type="match status" value="1"/>
</dbReference>
<evidence type="ECO:0000256" key="6">
    <source>
        <dbReference type="ARBA" id="ARBA00023284"/>
    </source>
</evidence>
<dbReference type="PANTHER" id="PTHR45663">
    <property type="entry name" value="GEO12009P1"/>
    <property type="match status" value="1"/>
</dbReference>
<dbReference type="AlphaFoldDB" id="A0A3S8RKT7"/>
<sequence>MKNITKNDFNEAVKDGVVLIDFYANWCGPCKMIAPILTELSTTMADEATILKVNVDEEGELAQRFDVMSIPTLILFKDGKPVGRKTGFLPKPELEKFIRSAQ</sequence>
<dbReference type="InterPro" id="IPR013766">
    <property type="entry name" value="Thioredoxin_domain"/>
</dbReference>
<dbReference type="PROSITE" id="PS51352">
    <property type="entry name" value="THIOREDOXIN_2"/>
    <property type="match status" value="1"/>
</dbReference>
<dbReference type="PROSITE" id="PS00194">
    <property type="entry name" value="THIOREDOXIN_1"/>
    <property type="match status" value="1"/>
</dbReference>
<dbReference type="KEGG" id="eri:EEI45_00825"/>
<dbReference type="NCBIfam" id="TIGR01068">
    <property type="entry name" value="thioredoxin"/>
    <property type="match status" value="1"/>
</dbReference>
<feature type="site" description="Deprotonates C-terminal active site Cys" evidence="9">
    <location>
        <position position="21"/>
    </location>
</feature>